<comment type="caution">
    <text evidence="1">The sequence shown here is derived from an EMBL/GenBank/DDBJ whole genome shotgun (WGS) entry which is preliminary data.</text>
</comment>
<dbReference type="EMBL" id="LAZR01004194">
    <property type="protein sequence ID" value="KKN10888.1"/>
    <property type="molecule type" value="Genomic_DNA"/>
</dbReference>
<reference evidence="1" key="1">
    <citation type="journal article" date="2015" name="Nature">
        <title>Complex archaea that bridge the gap between prokaryotes and eukaryotes.</title>
        <authorList>
            <person name="Spang A."/>
            <person name="Saw J.H."/>
            <person name="Jorgensen S.L."/>
            <person name="Zaremba-Niedzwiedzka K."/>
            <person name="Martijn J."/>
            <person name="Lind A.E."/>
            <person name="van Eijk R."/>
            <person name="Schleper C."/>
            <person name="Guy L."/>
            <person name="Ettema T.J."/>
        </authorList>
    </citation>
    <scope>NUCLEOTIDE SEQUENCE</scope>
</reference>
<dbReference type="AlphaFoldDB" id="A0A0F9R0A4"/>
<evidence type="ECO:0000313" key="1">
    <source>
        <dbReference type="EMBL" id="KKN10888.1"/>
    </source>
</evidence>
<gene>
    <name evidence="1" type="ORF">LCGC14_1032020</name>
</gene>
<proteinExistence type="predicted"/>
<sequence>MFLKIVPRGSNVNNERMLECKRYVIRHPESPNGLDIEITDGFVSSFDVDVAEGNDELKYGVVILRLDWGDVSAQDVIIRSPANVYVMSESGKTVDRFAVN</sequence>
<accession>A0A0F9R0A4</accession>
<protein>
    <submittedName>
        <fullName evidence="1">Uncharacterized protein</fullName>
    </submittedName>
</protein>
<name>A0A0F9R0A4_9ZZZZ</name>
<organism evidence="1">
    <name type="scientific">marine sediment metagenome</name>
    <dbReference type="NCBI Taxonomy" id="412755"/>
    <lineage>
        <taxon>unclassified sequences</taxon>
        <taxon>metagenomes</taxon>
        <taxon>ecological metagenomes</taxon>
    </lineage>
</organism>